<dbReference type="Gene3D" id="3.40.50.2300">
    <property type="match status" value="2"/>
</dbReference>
<keyword evidence="2" id="KW-0238">DNA-binding</keyword>
<keyword evidence="1" id="KW-0805">Transcription regulation</keyword>
<protein>
    <submittedName>
        <fullName evidence="5">Transcriptional regulator</fullName>
    </submittedName>
</protein>
<accession>Q2SGD8</accession>
<dbReference type="NCBIfam" id="NF011563">
    <property type="entry name" value="PRK14987.1"/>
    <property type="match status" value="1"/>
</dbReference>
<dbReference type="Pfam" id="PF00356">
    <property type="entry name" value="LacI"/>
    <property type="match status" value="1"/>
</dbReference>
<organism evidence="5 6">
    <name type="scientific">Hahella chejuensis (strain KCTC 2396)</name>
    <dbReference type="NCBI Taxonomy" id="349521"/>
    <lineage>
        <taxon>Bacteria</taxon>
        <taxon>Pseudomonadati</taxon>
        <taxon>Pseudomonadota</taxon>
        <taxon>Gammaproteobacteria</taxon>
        <taxon>Oceanospirillales</taxon>
        <taxon>Hahellaceae</taxon>
        <taxon>Hahella</taxon>
    </lineage>
</organism>
<dbReference type="SUPFAM" id="SSF47413">
    <property type="entry name" value="lambda repressor-like DNA-binding domains"/>
    <property type="match status" value="1"/>
</dbReference>
<dbReference type="InterPro" id="IPR010982">
    <property type="entry name" value="Lambda_DNA-bd_dom_sf"/>
</dbReference>
<keyword evidence="6" id="KW-1185">Reference proteome</keyword>
<dbReference type="PANTHER" id="PTHR30146">
    <property type="entry name" value="LACI-RELATED TRANSCRIPTIONAL REPRESSOR"/>
    <property type="match status" value="1"/>
</dbReference>
<dbReference type="GO" id="GO:0003700">
    <property type="term" value="F:DNA-binding transcription factor activity"/>
    <property type="evidence" value="ECO:0007669"/>
    <property type="project" value="TreeGrafter"/>
</dbReference>
<gene>
    <name evidence="5" type="ordered locus">HCH_03544</name>
</gene>
<dbReference type="PANTHER" id="PTHR30146:SF2">
    <property type="entry name" value="HTH-TYPE TRANSCRIPTIONAL REGULATOR GNTR"/>
    <property type="match status" value="1"/>
</dbReference>
<reference evidence="5 6" key="1">
    <citation type="journal article" date="2005" name="Nucleic Acids Res.">
        <title>Genomic blueprint of Hahella chejuensis, a marine microbe producing an algicidal agent.</title>
        <authorList>
            <person name="Jeong H."/>
            <person name="Yim J.H."/>
            <person name="Lee C."/>
            <person name="Choi S.-H."/>
            <person name="Park Y.K."/>
            <person name="Yoon S.H."/>
            <person name="Hur C.-G."/>
            <person name="Kang H.-Y."/>
            <person name="Kim D."/>
            <person name="Lee H.H."/>
            <person name="Park K.H."/>
            <person name="Park S.-H."/>
            <person name="Park H.-S."/>
            <person name="Lee H.K."/>
            <person name="Oh T.K."/>
            <person name="Kim J.F."/>
        </authorList>
    </citation>
    <scope>NUCLEOTIDE SEQUENCE [LARGE SCALE GENOMIC DNA]</scope>
    <source>
        <strain evidence="5 6">KCTC 2396</strain>
    </source>
</reference>
<dbReference type="GO" id="GO:0000976">
    <property type="term" value="F:transcription cis-regulatory region binding"/>
    <property type="evidence" value="ECO:0007669"/>
    <property type="project" value="TreeGrafter"/>
</dbReference>
<dbReference type="SUPFAM" id="SSF53822">
    <property type="entry name" value="Periplasmic binding protein-like I"/>
    <property type="match status" value="1"/>
</dbReference>
<dbReference type="STRING" id="349521.HCH_03544"/>
<dbReference type="CDD" id="cd01575">
    <property type="entry name" value="PBP1_GntR"/>
    <property type="match status" value="1"/>
</dbReference>
<proteinExistence type="predicted"/>
<dbReference type="SMART" id="SM00354">
    <property type="entry name" value="HTH_LACI"/>
    <property type="match status" value="1"/>
</dbReference>
<sequence>MKKRRPTLQDIADQVGATKMTVSRCLRQPELVSEPLRHKIQTAVRELGYIPNRAPDILSKSRSHAIGVLIPSLTNQVFSDVIRGIEQVTESRGYHLMFTHYGYSPELEEQNLANLLAYNVDGVIMSESRHTERALQMIRTAGTPTVEIMDTRSPALDQAIGFDNVQAAYDMTRTLIQRGYRRTAYLSVRLDTRTLQRQEGYQQAMRDAGLAPRTMQYAARSSFSVGAHLMTRILDEMPETDAIFCTNDDVAIGAYFECLRRGIKVPQEMAIAGFHGHDVGQVMTPQLASVLTPRHEMGALAAEALLARLEGQPDFESVIDLGYVISPGGTI</sequence>
<dbReference type="RefSeq" id="WP_011397354.1">
    <property type="nucleotide sequence ID" value="NC_007645.1"/>
</dbReference>
<name>Q2SGD8_HAHCH</name>
<dbReference type="CDD" id="cd01392">
    <property type="entry name" value="HTH_LacI"/>
    <property type="match status" value="1"/>
</dbReference>
<evidence type="ECO:0000313" key="5">
    <source>
        <dbReference type="EMBL" id="ABC30286.1"/>
    </source>
</evidence>
<evidence type="ECO:0000256" key="2">
    <source>
        <dbReference type="ARBA" id="ARBA00023125"/>
    </source>
</evidence>
<dbReference type="KEGG" id="hch:HCH_03544"/>
<dbReference type="InterPro" id="IPR028082">
    <property type="entry name" value="Peripla_BP_I"/>
</dbReference>
<dbReference type="eggNOG" id="COG1609">
    <property type="taxonomic scope" value="Bacteria"/>
</dbReference>
<dbReference type="Gene3D" id="1.10.260.40">
    <property type="entry name" value="lambda repressor-like DNA-binding domains"/>
    <property type="match status" value="1"/>
</dbReference>
<keyword evidence="3" id="KW-0804">Transcription</keyword>
<evidence type="ECO:0000259" key="4">
    <source>
        <dbReference type="PROSITE" id="PS50932"/>
    </source>
</evidence>
<dbReference type="Pfam" id="PF00532">
    <property type="entry name" value="Peripla_BP_1"/>
    <property type="match status" value="1"/>
</dbReference>
<dbReference type="PROSITE" id="PS50932">
    <property type="entry name" value="HTH_LACI_2"/>
    <property type="match status" value="1"/>
</dbReference>
<dbReference type="Proteomes" id="UP000000238">
    <property type="component" value="Chromosome"/>
</dbReference>
<dbReference type="HOGENOM" id="CLU_037628_6_3_6"/>
<dbReference type="OrthoDB" id="5681588at2"/>
<evidence type="ECO:0000256" key="3">
    <source>
        <dbReference type="ARBA" id="ARBA00023163"/>
    </source>
</evidence>
<evidence type="ECO:0000256" key="1">
    <source>
        <dbReference type="ARBA" id="ARBA00023015"/>
    </source>
</evidence>
<dbReference type="InterPro" id="IPR000843">
    <property type="entry name" value="HTH_LacI"/>
</dbReference>
<dbReference type="EMBL" id="CP000155">
    <property type="protein sequence ID" value="ABC30286.1"/>
    <property type="molecule type" value="Genomic_DNA"/>
</dbReference>
<feature type="domain" description="HTH lacI-type" evidence="4">
    <location>
        <begin position="6"/>
        <end position="60"/>
    </location>
</feature>
<evidence type="ECO:0000313" key="6">
    <source>
        <dbReference type="Proteomes" id="UP000000238"/>
    </source>
</evidence>
<dbReference type="InterPro" id="IPR001761">
    <property type="entry name" value="Peripla_BP/Lac1_sug-bd_dom"/>
</dbReference>
<dbReference type="AlphaFoldDB" id="Q2SGD8"/>